<evidence type="ECO:0000313" key="1">
    <source>
        <dbReference type="EMBL" id="MEN7550838.1"/>
    </source>
</evidence>
<dbReference type="RefSeq" id="WP_346823620.1">
    <property type="nucleotide sequence ID" value="NZ_JBDKWZ010000017.1"/>
</dbReference>
<dbReference type="InterPro" id="IPR021314">
    <property type="entry name" value="DUF2911"/>
</dbReference>
<reference evidence="1 2" key="1">
    <citation type="submission" date="2024-04" db="EMBL/GenBank/DDBJ databases">
        <title>Novel genus in family Flammeovirgaceae.</title>
        <authorList>
            <person name="Nguyen T.H."/>
            <person name="Vuong T.Q."/>
            <person name="Le H."/>
            <person name="Kim S.-G."/>
        </authorList>
    </citation>
    <scope>NUCLEOTIDE SEQUENCE [LARGE SCALE GENOMIC DNA]</scope>
    <source>
        <strain evidence="1 2">JCM 23209</strain>
    </source>
</reference>
<dbReference type="EMBL" id="JBDKWZ010000017">
    <property type="protein sequence ID" value="MEN7550838.1"/>
    <property type="molecule type" value="Genomic_DNA"/>
</dbReference>
<dbReference type="AlphaFoldDB" id="A0AAW9SAA2"/>
<accession>A0AAW9SAA2</accession>
<dbReference type="Proteomes" id="UP001403385">
    <property type="component" value="Unassembled WGS sequence"/>
</dbReference>
<evidence type="ECO:0000313" key="2">
    <source>
        <dbReference type="Proteomes" id="UP001403385"/>
    </source>
</evidence>
<name>A0AAW9SAA2_9BACT</name>
<gene>
    <name evidence="1" type="ORF">AAG747_23155</name>
</gene>
<sequence>MARVFGLLILISGFLCQVVIAQEFETKPRKYPVGMSNYKEGGNYIKVTYGRPKLRYERSLTFGYNVPYGKIWRTGADDATEITFSQRVKLFDQELEPGTYTLFTIPDQETWTVILNSEPGQWGLYKYDPAKDVLRQEVPLYKPPKVFQEFTIHMQKSEKGVDIVVLYERISIRLPVEFIEE</sequence>
<keyword evidence="2" id="KW-1185">Reference proteome</keyword>
<proteinExistence type="predicted"/>
<comment type="caution">
    <text evidence="1">The sequence shown here is derived from an EMBL/GenBank/DDBJ whole genome shotgun (WGS) entry which is preliminary data.</text>
</comment>
<protein>
    <submittedName>
        <fullName evidence="1">DUF2911 domain-containing protein</fullName>
    </submittedName>
</protein>
<dbReference type="Pfam" id="PF11138">
    <property type="entry name" value="DUF2911"/>
    <property type="match status" value="1"/>
</dbReference>
<organism evidence="1 2">
    <name type="scientific">Rapidithrix thailandica</name>
    <dbReference type="NCBI Taxonomy" id="413964"/>
    <lineage>
        <taxon>Bacteria</taxon>
        <taxon>Pseudomonadati</taxon>
        <taxon>Bacteroidota</taxon>
        <taxon>Cytophagia</taxon>
        <taxon>Cytophagales</taxon>
        <taxon>Flammeovirgaceae</taxon>
        <taxon>Rapidithrix</taxon>
    </lineage>
</organism>